<evidence type="ECO:0000259" key="7">
    <source>
        <dbReference type="Pfam" id="PF05683"/>
    </source>
</evidence>
<dbReference type="PANTHER" id="PTHR43351">
    <property type="entry name" value="L(+)-TARTRATE DEHYDRATASE SUBUNIT BETA"/>
    <property type="match status" value="1"/>
</dbReference>
<dbReference type="InterPro" id="IPR036660">
    <property type="entry name" value="Fe-S_hydroAse_TtdB_cat_sf"/>
</dbReference>
<protein>
    <recommendedName>
        <fullName evidence="5">L(+)-tartrate dehydratase subunit beta</fullName>
        <ecNumber evidence="4">4.2.1.32</ecNumber>
    </recommendedName>
</protein>
<feature type="domain" description="Fe-S hydro-lyase tartrate dehydratase beta-type catalytic" evidence="7">
    <location>
        <begin position="11"/>
        <end position="184"/>
    </location>
</feature>
<evidence type="ECO:0000256" key="5">
    <source>
        <dbReference type="ARBA" id="ARBA00039250"/>
    </source>
</evidence>
<evidence type="ECO:0000256" key="2">
    <source>
        <dbReference type="ARBA" id="ARBA00011103"/>
    </source>
</evidence>
<evidence type="ECO:0000313" key="8">
    <source>
        <dbReference type="EMBL" id="HJC05701.1"/>
    </source>
</evidence>
<name>A0A9D2N086_9FIRM</name>
<organism evidence="8 9">
    <name type="scientific">Candidatus Enterocloster excrementipullorum</name>
    <dbReference type="NCBI Taxonomy" id="2838559"/>
    <lineage>
        <taxon>Bacteria</taxon>
        <taxon>Bacillati</taxon>
        <taxon>Bacillota</taxon>
        <taxon>Clostridia</taxon>
        <taxon>Lachnospirales</taxon>
        <taxon>Lachnospiraceae</taxon>
        <taxon>Enterocloster</taxon>
    </lineage>
</organism>
<gene>
    <name evidence="8" type="primary">ttdB</name>
    <name evidence="8" type="ORF">H9704_06045</name>
</gene>
<dbReference type="GO" id="GO:0008730">
    <property type="term" value="F:L(+)-tartrate dehydratase activity"/>
    <property type="evidence" value="ECO:0007669"/>
    <property type="project" value="UniProtKB-EC"/>
</dbReference>
<reference evidence="8" key="1">
    <citation type="journal article" date="2021" name="PeerJ">
        <title>Extensive microbial diversity within the chicken gut microbiome revealed by metagenomics and culture.</title>
        <authorList>
            <person name="Gilroy R."/>
            <person name="Ravi A."/>
            <person name="Getino M."/>
            <person name="Pursley I."/>
            <person name="Horton D.L."/>
            <person name="Alikhan N.F."/>
            <person name="Baker D."/>
            <person name="Gharbi K."/>
            <person name="Hall N."/>
            <person name="Watson M."/>
            <person name="Adriaenssens E.M."/>
            <person name="Foster-Nyarko E."/>
            <person name="Jarju S."/>
            <person name="Secka A."/>
            <person name="Antonio M."/>
            <person name="Oren A."/>
            <person name="Chaudhuri R.R."/>
            <person name="La Ragione R."/>
            <person name="Hildebrand F."/>
            <person name="Pallen M.J."/>
        </authorList>
    </citation>
    <scope>NUCLEOTIDE SEQUENCE</scope>
    <source>
        <strain evidence="8">CHK180-15479</strain>
    </source>
</reference>
<dbReference type="NCBIfam" id="TIGR00723">
    <property type="entry name" value="ttdB_fumA_fumB"/>
    <property type="match status" value="1"/>
</dbReference>
<comment type="catalytic activity">
    <reaction evidence="6">
        <text>(2R,3R)-tartrate = oxaloacetate + H2O</text>
        <dbReference type="Rhea" id="RHEA:15413"/>
        <dbReference type="ChEBI" id="CHEBI:15377"/>
        <dbReference type="ChEBI" id="CHEBI:16452"/>
        <dbReference type="ChEBI" id="CHEBI:30924"/>
        <dbReference type="EC" id="4.2.1.32"/>
    </reaction>
</comment>
<sequence>MLEIRDGKKILTTPISAEDLADIHIGDIVYLNGSMTTCRDVAHRRLVEGHRELPVNVRDAAIFHAGPIIRPLENDKFEMVSVGPTTSMRMEKFEKEFVELTGVKVIIGKGGMGPNTEYACKNFKAIHCVFPAGNAVVAATEVEEIVDAQWRDLGMPETLWHCRVKEFGPLIVSIDTEGRNLFEENKVVFNERKEKVYEEICKHVSFIK</sequence>
<dbReference type="SUPFAM" id="SSF117457">
    <property type="entry name" value="FumA C-terminal domain-like"/>
    <property type="match status" value="1"/>
</dbReference>
<dbReference type="EC" id="4.2.1.32" evidence="4"/>
<dbReference type="Proteomes" id="UP000823910">
    <property type="component" value="Unassembled WGS sequence"/>
</dbReference>
<evidence type="ECO:0000256" key="6">
    <source>
        <dbReference type="ARBA" id="ARBA00049253"/>
    </source>
</evidence>
<evidence type="ECO:0000256" key="4">
    <source>
        <dbReference type="ARBA" id="ARBA00039027"/>
    </source>
</evidence>
<proteinExistence type="inferred from homology"/>
<evidence type="ECO:0000256" key="3">
    <source>
        <dbReference type="ARBA" id="ARBA00023239"/>
    </source>
</evidence>
<accession>A0A9D2N086</accession>
<evidence type="ECO:0000313" key="9">
    <source>
        <dbReference type="Proteomes" id="UP000823910"/>
    </source>
</evidence>
<evidence type="ECO:0000256" key="1">
    <source>
        <dbReference type="ARBA" id="ARBA00008876"/>
    </source>
</evidence>
<dbReference type="PANTHER" id="PTHR43351:SF3">
    <property type="entry name" value="L(+)-TARTRATE DEHYDRATASE SUBUNIT BETA"/>
    <property type="match status" value="1"/>
</dbReference>
<dbReference type="AlphaFoldDB" id="A0A9D2N086"/>
<dbReference type="InterPro" id="IPR004647">
    <property type="entry name" value="Fe-S_hydro-lyase_TtdB-typ_cat"/>
</dbReference>
<dbReference type="Gene3D" id="3.20.130.10">
    <property type="entry name" value="Fe-S hydro-lyase, tartrate dehydratase beta-type, catalytic domain"/>
    <property type="match status" value="1"/>
</dbReference>
<keyword evidence="3 8" id="KW-0456">Lyase</keyword>
<comment type="caution">
    <text evidence="8">The sequence shown here is derived from an EMBL/GenBank/DDBJ whole genome shotgun (WGS) entry which is preliminary data.</text>
</comment>
<dbReference type="Pfam" id="PF05683">
    <property type="entry name" value="Fumerase_C"/>
    <property type="match status" value="1"/>
</dbReference>
<dbReference type="NCBIfam" id="NF006082">
    <property type="entry name" value="PRK08228.1"/>
    <property type="match status" value="1"/>
</dbReference>
<comment type="similarity">
    <text evidence="1">Belongs to the class-I fumarase family.</text>
</comment>
<reference evidence="8" key="2">
    <citation type="submission" date="2021-04" db="EMBL/GenBank/DDBJ databases">
        <authorList>
            <person name="Gilroy R."/>
        </authorList>
    </citation>
    <scope>NUCLEOTIDE SEQUENCE</scope>
    <source>
        <strain evidence="8">CHK180-15479</strain>
    </source>
</reference>
<comment type="subunit">
    <text evidence="2">Heterotetramer of two alpha and two beta subunits.</text>
</comment>
<dbReference type="EMBL" id="DWWT01000026">
    <property type="protein sequence ID" value="HJC05701.1"/>
    <property type="molecule type" value="Genomic_DNA"/>
</dbReference>